<dbReference type="EnsemblMetazoa" id="PHUM063430-RA">
    <property type="protein sequence ID" value="PHUM063430-PA"/>
    <property type="gene ID" value="PHUM063430"/>
</dbReference>
<name>E0VBK1_PEDHC</name>
<dbReference type="Gene3D" id="1.10.472.10">
    <property type="entry name" value="Cyclin-like"/>
    <property type="match status" value="1"/>
</dbReference>
<reference evidence="1" key="2">
    <citation type="submission" date="2007-04" db="EMBL/GenBank/DDBJ databases">
        <title>The genome of the human body louse.</title>
        <authorList>
            <consortium name="The Human Body Louse Genome Consortium"/>
            <person name="Kirkness E."/>
            <person name="Walenz B."/>
            <person name="Hass B."/>
            <person name="Bruggner R."/>
            <person name="Strausberg R."/>
        </authorList>
    </citation>
    <scope>NUCLEOTIDE SEQUENCE</scope>
    <source>
        <strain evidence="1">USDA</strain>
    </source>
</reference>
<dbReference type="SUPFAM" id="SSF47954">
    <property type="entry name" value="Cyclin-like"/>
    <property type="match status" value="1"/>
</dbReference>
<dbReference type="InParanoid" id="E0VBK1"/>
<organism>
    <name type="scientific">Pediculus humanus subsp. corporis</name>
    <name type="common">Body louse</name>
    <dbReference type="NCBI Taxonomy" id="121224"/>
    <lineage>
        <taxon>Eukaryota</taxon>
        <taxon>Metazoa</taxon>
        <taxon>Ecdysozoa</taxon>
        <taxon>Arthropoda</taxon>
        <taxon>Hexapoda</taxon>
        <taxon>Insecta</taxon>
        <taxon>Pterygota</taxon>
        <taxon>Neoptera</taxon>
        <taxon>Paraneoptera</taxon>
        <taxon>Psocodea</taxon>
        <taxon>Troctomorpha</taxon>
        <taxon>Phthiraptera</taxon>
        <taxon>Anoplura</taxon>
        <taxon>Pediculidae</taxon>
        <taxon>Pediculus</taxon>
    </lineage>
</organism>
<sequence>MDKNWNEVRKAGTEGLRFTFYTPKIIGSVFNICFMLQQPPEVRYLAVELLDRFFISHFYIVVDIFKNTENLHSSEWEIIFNRMINQSVLRMLSCIQLAIKYSNNNCVSTIHSFIKFTFNHLKNKIQ</sequence>
<accession>E0VBK1</accession>
<dbReference type="OrthoDB" id="9983043at2759"/>
<dbReference type="KEGG" id="phu:Phum_PHUM063430"/>
<reference evidence="1" key="1">
    <citation type="submission" date="2007-04" db="EMBL/GenBank/DDBJ databases">
        <title>Annotation of Pediculus humanus corporis strain USDA.</title>
        <authorList>
            <person name="Kirkness E."/>
            <person name="Hannick L."/>
            <person name="Hass B."/>
            <person name="Bruggner R."/>
            <person name="Lawson D."/>
            <person name="Bidwell S."/>
            <person name="Joardar V."/>
            <person name="Caler E."/>
            <person name="Walenz B."/>
            <person name="Inman J."/>
            <person name="Schobel S."/>
            <person name="Galinsky K."/>
            <person name="Amedeo P."/>
            <person name="Strausberg R."/>
        </authorList>
    </citation>
    <scope>NUCLEOTIDE SEQUENCE</scope>
    <source>
        <strain evidence="1">USDA</strain>
    </source>
</reference>
<dbReference type="EMBL" id="AAZO01000741">
    <property type="status" value="NOT_ANNOTATED_CDS"/>
    <property type="molecule type" value="Genomic_DNA"/>
</dbReference>
<evidence type="ECO:0000313" key="3">
    <source>
        <dbReference type="Proteomes" id="UP000009046"/>
    </source>
</evidence>
<gene>
    <name evidence="2" type="primary">8231025</name>
    <name evidence="1" type="ORF">Phum_PHUM063430</name>
</gene>
<dbReference type="EMBL" id="DS235032">
    <property type="protein sequence ID" value="EEB10757.1"/>
    <property type="molecule type" value="Genomic_DNA"/>
</dbReference>
<dbReference type="PANTHER" id="PTHR21615">
    <property type="entry name" value="CYCLIN N-TERMINAL DOMAIN-CONTAINING PROTEIN 1"/>
    <property type="match status" value="1"/>
</dbReference>
<dbReference type="AlphaFoldDB" id="E0VBK1"/>
<dbReference type="InterPro" id="IPR036915">
    <property type="entry name" value="Cyclin-like_sf"/>
</dbReference>
<dbReference type="Proteomes" id="UP000009046">
    <property type="component" value="Unassembled WGS sequence"/>
</dbReference>
<dbReference type="PANTHER" id="PTHR21615:SF2">
    <property type="entry name" value="CYCLIN N-TERMINAL DOMAIN-CONTAINING PROTEIN 1"/>
    <property type="match status" value="1"/>
</dbReference>
<protein>
    <submittedName>
        <fullName evidence="1 2">Uncharacterized protein</fullName>
    </submittedName>
</protein>
<dbReference type="RefSeq" id="XP_002423495.1">
    <property type="nucleotide sequence ID" value="XM_002423450.1"/>
</dbReference>
<proteinExistence type="predicted"/>
<reference evidence="2" key="3">
    <citation type="submission" date="2020-05" db="UniProtKB">
        <authorList>
            <consortium name="EnsemblMetazoa"/>
        </authorList>
    </citation>
    <scope>IDENTIFICATION</scope>
    <source>
        <strain evidence="2">USDA</strain>
    </source>
</reference>
<evidence type="ECO:0000313" key="1">
    <source>
        <dbReference type="EMBL" id="EEB10757.1"/>
    </source>
</evidence>
<keyword evidence="3" id="KW-1185">Reference proteome</keyword>
<dbReference type="HOGENOM" id="CLU_1984223_0_0_1"/>
<dbReference type="GeneID" id="8231025"/>
<dbReference type="CTD" id="8231025"/>
<dbReference type="GO" id="GO:0007131">
    <property type="term" value="P:reciprocal meiotic recombination"/>
    <property type="evidence" value="ECO:0007669"/>
    <property type="project" value="TreeGrafter"/>
</dbReference>
<dbReference type="GO" id="GO:0035861">
    <property type="term" value="C:site of double-strand break"/>
    <property type="evidence" value="ECO:0007669"/>
    <property type="project" value="TreeGrafter"/>
</dbReference>
<dbReference type="VEuPathDB" id="VectorBase:PHUM063430"/>
<evidence type="ECO:0000313" key="2">
    <source>
        <dbReference type="EnsemblMetazoa" id="PHUM063430-PA"/>
    </source>
</evidence>